<dbReference type="EMBL" id="KN665951">
    <property type="protein sequence ID" value="KHN08365.1"/>
    <property type="molecule type" value="Genomic_DNA"/>
</dbReference>
<organism evidence="5">
    <name type="scientific">Glycine soja</name>
    <name type="common">Wild soybean</name>
    <dbReference type="NCBI Taxonomy" id="3848"/>
    <lineage>
        <taxon>Eukaryota</taxon>
        <taxon>Viridiplantae</taxon>
        <taxon>Streptophyta</taxon>
        <taxon>Embryophyta</taxon>
        <taxon>Tracheophyta</taxon>
        <taxon>Spermatophyta</taxon>
        <taxon>Magnoliopsida</taxon>
        <taxon>eudicotyledons</taxon>
        <taxon>Gunneridae</taxon>
        <taxon>Pentapetalae</taxon>
        <taxon>rosids</taxon>
        <taxon>fabids</taxon>
        <taxon>Fabales</taxon>
        <taxon>Fabaceae</taxon>
        <taxon>Papilionoideae</taxon>
        <taxon>50 kb inversion clade</taxon>
        <taxon>NPAAA clade</taxon>
        <taxon>indigoferoid/millettioid clade</taxon>
        <taxon>Phaseoleae</taxon>
        <taxon>Glycine</taxon>
        <taxon>Glycine subgen. Soja</taxon>
    </lineage>
</organism>
<keyword evidence="1" id="KW-0433">Leucine-rich repeat</keyword>
<protein>
    <recommendedName>
        <fullName evidence="4">C-JID domain-containing protein</fullName>
    </recommendedName>
</protein>
<reference evidence="5" key="1">
    <citation type="submission" date="2014-07" db="EMBL/GenBank/DDBJ databases">
        <title>Identification of a novel salt tolerance gene in wild soybean by whole-genome sequencing.</title>
        <authorList>
            <person name="Lam H.-M."/>
            <person name="Qi X."/>
            <person name="Li M.-W."/>
            <person name="Liu X."/>
            <person name="Xie M."/>
            <person name="Ni M."/>
            <person name="Xu X."/>
        </authorList>
    </citation>
    <scope>NUCLEOTIDE SEQUENCE [LARGE SCALE GENOMIC DNA]</scope>
    <source>
        <tissue evidence="5">Root</tissue>
    </source>
</reference>
<name>A0A0B2PGJ4_GLYSO</name>
<evidence type="ECO:0000313" key="5">
    <source>
        <dbReference type="EMBL" id="KHN08365.1"/>
    </source>
</evidence>
<keyword evidence="2" id="KW-0677">Repeat</keyword>
<feature type="compositionally biased region" description="Basic residues" evidence="3">
    <location>
        <begin position="105"/>
        <end position="115"/>
    </location>
</feature>
<feature type="domain" description="C-JID" evidence="4">
    <location>
        <begin position="41"/>
        <end position="83"/>
    </location>
</feature>
<dbReference type="Proteomes" id="UP000053555">
    <property type="component" value="Unassembled WGS sequence"/>
</dbReference>
<accession>A0A0B2PGJ4</accession>
<evidence type="ECO:0000256" key="3">
    <source>
        <dbReference type="SAM" id="MobiDB-lite"/>
    </source>
</evidence>
<evidence type="ECO:0000256" key="2">
    <source>
        <dbReference type="ARBA" id="ARBA00022737"/>
    </source>
</evidence>
<dbReference type="InterPro" id="IPR045344">
    <property type="entry name" value="C-JID"/>
</dbReference>
<dbReference type="AlphaFoldDB" id="A0A0B2PGJ4"/>
<evidence type="ECO:0000259" key="4">
    <source>
        <dbReference type="Pfam" id="PF20160"/>
    </source>
</evidence>
<feature type="region of interest" description="Disordered" evidence="3">
    <location>
        <begin position="91"/>
        <end position="118"/>
    </location>
</feature>
<proteinExistence type="predicted"/>
<dbReference type="Pfam" id="PF20160">
    <property type="entry name" value="C-JID"/>
    <property type="match status" value="1"/>
</dbReference>
<evidence type="ECO:0000256" key="1">
    <source>
        <dbReference type="ARBA" id="ARBA00022614"/>
    </source>
</evidence>
<sequence>MFNCPELVDRERCIDMAFSWMMQLFQVRLFHSYYKSGSVSPGSEIPRWLNNQHVGNCVSLDAPPVMHDHNWIGVAFCAIFAVPQETISAMGVSGPDRRYPDSASSKRKPKRKPTRKMNCNCRRTPFRQVQRDRHELGLDLHTCRITTWKVYPISSRVEFVSSRV</sequence>
<gene>
    <name evidence="5" type="ORF">glysoja_040822</name>
</gene>